<dbReference type="EMBL" id="CP062983">
    <property type="protein sequence ID" value="QPC85041.1"/>
    <property type="molecule type" value="Genomic_DNA"/>
</dbReference>
<dbReference type="InterPro" id="IPR036196">
    <property type="entry name" value="Ptyr_pPase_sf"/>
</dbReference>
<dbReference type="SMART" id="SM00226">
    <property type="entry name" value="LMWPc"/>
    <property type="match status" value="1"/>
</dbReference>
<dbReference type="PANTHER" id="PTHR11717">
    <property type="entry name" value="LOW MOLECULAR WEIGHT PROTEIN TYROSINE PHOSPHATASE"/>
    <property type="match status" value="1"/>
</dbReference>
<evidence type="ECO:0000256" key="3">
    <source>
        <dbReference type="ARBA" id="ARBA00022801"/>
    </source>
</evidence>
<dbReference type="SUPFAM" id="SSF52788">
    <property type="entry name" value="Phosphotyrosine protein phosphatases I"/>
    <property type="match status" value="1"/>
</dbReference>
<dbReference type="CDD" id="cd16343">
    <property type="entry name" value="LMWPTP"/>
    <property type="match status" value="1"/>
</dbReference>
<dbReference type="AlphaFoldDB" id="A0A7S8EDN9"/>
<feature type="active site" evidence="5">
    <location>
        <position position="14"/>
    </location>
</feature>
<keyword evidence="3" id="KW-0378">Hydrolase</keyword>
<feature type="active site" description="Nucleophile" evidence="5">
    <location>
        <position position="8"/>
    </location>
</feature>
<dbReference type="Proteomes" id="UP000594468">
    <property type="component" value="Chromosome"/>
</dbReference>
<evidence type="ECO:0000259" key="6">
    <source>
        <dbReference type="SMART" id="SM00226"/>
    </source>
</evidence>
<keyword evidence="8" id="KW-1185">Reference proteome</keyword>
<protein>
    <recommendedName>
        <fullName evidence="2">protein-tyrosine-phosphatase</fullName>
        <ecNumber evidence="2">3.1.3.48</ecNumber>
    </recommendedName>
</protein>
<dbReference type="KEGG" id="pmet:G4Y79_11935"/>
<evidence type="ECO:0000256" key="5">
    <source>
        <dbReference type="PIRSR" id="PIRSR617867-1"/>
    </source>
</evidence>
<dbReference type="GO" id="GO:0004725">
    <property type="term" value="F:protein tyrosine phosphatase activity"/>
    <property type="evidence" value="ECO:0007669"/>
    <property type="project" value="UniProtKB-EC"/>
</dbReference>
<gene>
    <name evidence="7" type="ORF">G4Y79_11935</name>
</gene>
<evidence type="ECO:0000313" key="7">
    <source>
        <dbReference type="EMBL" id="QPC85041.1"/>
    </source>
</evidence>
<feature type="domain" description="Phosphotyrosine protein phosphatase I" evidence="6">
    <location>
        <begin position="2"/>
        <end position="150"/>
    </location>
</feature>
<dbReference type="PRINTS" id="PR00719">
    <property type="entry name" value="LMWPTPASE"/>
</dbReference>
<dbReference type="Pfam" id="PF01451">
    <property type="entry name" value="LMWPc"/>
    <property type="match status" value="1"/>
</dbReference>
<accession>A0A7S8EDN9</accession>
<dbReference type="Gene3D" id="3.40.50.2300">
    <property type="match status" value="1"/>
</dbReference>
<evidence type="ECO:0000256" key="2">
    <source>
        <dbReference type="ARBA" id="ARBA00013064"/>
    </source>
</evidence>
<sequence>MIRVLFVCLGNICRSPMAEAVFQHSVNQAGLGDQFEIDSAGTGGWHAGEQAHSGTRNVLKVNNIPYDGRARQIVRDELAQYDYVLVMDRSNLSDIMRFGEPENTEIALFLSYAVQDGLVDVDEVPDPYYTNNFDYVYDLVQKGSQALLEHIQQQHNI</sequence>
<name>A0A7S8EDN9_9CHLR</name>
<evidence type="ECO:0000313" key="8">
    <source>
        <dbReference type="Proteomes" id="UP000594468"/>
    </source>
</evidence>
<evidence type="ECO:0000256" key="1">
    <source>
        <dbReference type="ARBA" id="ARBA00011063"/>
    </source>
</evidence>
<dbReference type="InterPro" id="IPR023485">
    <property type="entry name" value="Ptyr_pPase"/>
</dbReference>
<reference evidence="7 8" key="1">
    <citation type="submission" date="2020-02" db="EMBL/GenBank/DDBJ databases">
        <authorList>
            <person name="Zheng R.K."/>
            <person name="Sun C.M."/>
        </authorList>
    </citation>
    <scope>NUCLEOTIDE SEQUENCE [LARGE SCALE GENOMIC DNA]</scope>
    <source>
        <strain evidence="8">rifampicinis</strain>
    </source>
</reference>
<dbReference type="RefSeq" id="WP_195173104.1">
    <property type="nucleotide sequence ID" value="NZ_CP062983.1"/>
</dbReference>
<dbReference type="PANTHER" id="PTHR11717:SF7">
    <property type="entry name" value="LOW MOLECULAR WEIGHT PHOSPHOTYROSINE PROTEIN PHOSPHATASE"/>
    <property type="match status" value="1"/>
</dbReference>
<keyword evidence="4" id="KW-0904">Protein phosphatase</keyword>
<dbReference type="EC" id="3.1.3.48" evidence="2"/>
<feature type="active site" description="Proton donor" evidence="5">
    <location>
        <position position="126"/>
    </location>
</feature>
<evidence type="ECO:0000256" key="4">
    <source>
        <dbReference type="ARBA" id="ARBA00022912"/>
    </source>
</evidence>
<organism evidence="7 8">
    <name type="scientific">Phototrophicus methaneseepsis</name>
    <dbReference type="NCBI Taxonomy" id="2710758"/>
    <lineage>
        <taxon>Bacteria</taxon>
        <taxon>Bacillati</taxon>
        <taxon>Chloroflexota</taxon>
        <taxon>Candidatus Thermofontia</taxon>
        <taxon>Phototrophicales</taxon>
        <taxon>Phototrophicaceae</taxon>
        <taxon>Phototrophicus</taxon>
    </lineage>
</organism>
<proteinExistence type="inferred from homology"/>
<comment type="similarity">
    <text evidence="1">Belongs to the low molecular weight phosphotyrosine protein phosphatase family.</text>
</comment>
<dbReference type="InterPro" id="IPR050438">
    <property type="entry name" value="LMW_PTPase"/>
</dbReference>
<dbReference type="InterPro" id="IPR017867">
    <property type="entry name" value="Tyr_phospatase_low_mol_wt"/>
</dbReference>